<comment type="caution">
    <text evidence="2">The sequence shown here is derived from an EMBL/GenBank/DDBJ whole genome shotgun (WGS) entry which is preliminary data.</text>
</comment>
<name>A0A6L9UJ60_9HYPH</name>
<evidence type="ECO:0000313" key="3">
    <source>
        <dbReference type="Proteomes" id="UP000483035"/>
    </source>
</evidence>
<evidence type="ECO:0000256" key="1">
    <source>
        <dbReference type="SAM" id="SignalP"/>
    </source>
</evidence>
<sequence>MKQFYLLGILMLLATSAMADAGADMKSCRDETDSLKRLTCYDAIKIDGENAPADNTISAGVPKPADVRSGSSITPAKLKLEVRRRDFRREILNDQVILVPTLKNGSKKTVVAIEFNIAISDAFGDKVVDQLARLDIKIAPGKTVESDSIFYWEDNPFISGEIYDKLVGPVSTGVAKASLDVKKAVFSDGTTESYQ</sequence>
<feature type="signal peptide" evidence="1">
    <location>
        <begin position="1"/>
        <end position="19"/>
    </location>
</feature>
<dbReference type="EMBL" id="WUEY01000035">
    <property type="protein sequence ID" value="NEI74618.1"/>
    <property type="molecule type" value="Genomic_DNA"/>
</dbReference>
<keyword evidence="1" id="KW-0732">Signal</keyword>
<feature type="chain" id="PRO_5026689026" evidence="1">
    <location>
        <begin position="20"/>
        <end position="195"/>
    </location>
</feature>
<gene>
    <name evidence="2" type="ORF">GR212_34310</name>
</gene>
<organism evidence="2 3">
    <name type="scientific">Rhizobium lusitanum</name>
    <dbReference type="NCBI Taxonomy" id="293958"/>
    <lineage>
        <taxon>Bacteria</taxon>
        <taxon>Pseudomonadati</taxon>
        <taxon>Pseudomonadota</taxon>
        <taxon>Alphaproteobacteria</taxon>
        <taxon>Hyphomicrobiales</taxon>
        <taxon>Rhizobiaceae</taxon>
        <taxon>Rhizobium/Agrobacterium group</taxon>
        <taxon>Rhizobium</taxon>
    </lineage>
</organism>
<dbReference type="AlphaFoldDB" id="A0A6L9UJ60"/>
<dbReference type="Proteomes" id="UP000483035">
    <property type="component" value="Unassembled WGS sequence"/>
</dbReference>
<proteinExistence type="predicted"/>
<dbReference type="RefSeq" id="WP_163994062.1">
    <property type="nucleotide sequence ID" value="NZ_WUEY01000035.1"/>
</dbReference>
<evidence type="ECO:0000313" key="2">
    <source>
        <dbReference type="EMBL" id="NEI74618.1"/>
    </source>
</evidence>
<reference evidence="2 3" key="1">
    <citation type="submission" date="2019-12" db="EMBL/GenBank/DDBJ databases">
        <title>Rhizobium genotypes associated with high levels of biological nitrogen fixation by grain legumes in a temperate-maritime cropping system.</title>
        <authorList>
            <person name="Maluk M."/>
            <person name="Francesc Ferrando Molina F."/>
            <person name="Lopez Del Egido L."/>
            <person name="Lafos M."/>
            <person name="Langarica-Fuentes A."/>
            <person name="Gebre Yohannes G."/>
            <person name="Young M.W."/>
            <person name="Martin P."/>
            <person name="Gantlett R."/>
            <person name="Kenicer G."/>
            <person name="Hawes C."/>
            <person name="Begg G.S."/>
            <person name="Quilliam R.S."/>
            <person name="Squire G.R."/>
            <person name="Poole P.S."/>
            <person name="Young P.W."/>
            <person name="Iannetta P.M."/>
            <person name="James E.K."/>
        </authorList>
    </citation>
    <scope>NUCLEOTIDE SEQUENCE [LARGE SCALE GENOMIC DNA]</scope>
    <source>
        <strain evidence="2 3">JHI1118</strain>
    </source>
</reference>
<protein>
    <submittedName>
        <fullName evidence="2">Uncharacterized protein</fullName>
    </submittedName>
</protein>
<accession>A0A6L9UJ60</accession>